<feature type="compositionally biased region" description="Basic residues" evidence="18">
    <location>
        <begin position="109"/>
        <end position="119"/>
    </location>
</feature>
<dbReference type="GO" id="GO:0005829">
    <property type="term" value="C:cytosol"/>
    <property type="evidence" value="ECO:0007669"/>
    <property type="project" value="Ensembl"/>
</dbReference>
<evidence type="ECO:0000256" key="13">
    <source>
        <dbReference type="ARBA" id="ARBA00023306"/>
    </source>
</evidence>
<feature type="region of interest" description="Disordered" evidence="18">
    <location>
        <begin position="1003"/>
        <end position="1173"/>
    </location>
</feature>
<feature type="compositionally biased region" description="Low complexity" evidence="18">
    <location>
        <begin position="1097"/>
        <end position="1108"/>
    </location>
</feature>
<feature type="compositionally biased region" description="Low complexity" evidence="18">
    <location>
        <begin position="1017"/>
        <end position="1028"/>
    </location>
</feature>
<feature type="compositionally biased region" description="Basic and acidic residues" evidence="18">
    <location>
        <begin position="1230"/>
        <end position="1251"/>
    </location>
</feature>
<dbReference type="GO" id="GO:0060271">
    <property type="term" value="P:cilium assembly"/>
    <property type="evidence" value="ECO:0007669"/>
    <property type="project" value="Ensembl"/>
</dbReference>
<keyword evidence="11" id="KW-0206">Cytoskeleton</keyword>
<feature type="region of interest" description="Disordered" evidence="18">
    <location>
        <begin position="781"/>
        <end position="804"/>
    </location>
</feature>
<evidence type="ECO:0000256" key="14">
    <source>
        <dbReference type="ARBA" id="ARBA00056906"/>
    </source>
</evidence>
<dbReference type="GO" id="GO:0006281">
    <property type="term" value="P:DNA repair"/>
    <property type="evidence" value="ECO:0007669"/>
    <property type="project" value="UniProtKB-KW"/>
</dbReference>
<comment type="subcellular location">
    <subcellularLocation>
        <location evidence="1">Cytoplasm</location>
        <location evidence="1">Cytoskeleton</location>
        <location evidence="1">Microtubule organizing center</location>
        <location evidence="1">Centrosome</location>
        <location evidence="1">Centriole</location>
    </subcellularLocation>
    <subcellularLocation>
        <location evidence="2">Nucleus</location>
    </subcellularLocation>
</comment>
<evidence type="ECO:0000256" key="7">
    <source>
        <dbReference type="ARBA" id="ARBA00022776"/>
    </source>
</evidence>
<organism evidence="20 21">
    <name type="scientific">Papio anubis</name>
    <name type="common">Olive baboon</name>
    <dbReference type="NCBI Taxonomy" id="9555"/>
    <lineage>
        <taxon>Eukaryota</taxon>
        <taxon>Metazoa</taxon>
        <taxon>Chordata</taxon>
        <taxon>Craniata</taxon>
        <taxon>Vertebrata</taxon>
        <taxon>Euteleostomi</taxon>
        <taxon>Mammalia</taxon>
        <taxon>Eutheria</taxon>
        <taxon>Euarchontoglires</taxon>
        <taxon>Primates</taxon>
        <taxon>Haplorrhini</taxon>
        <taxon>Catarrhini</taxon>
        <taxon>Cercopithecidae</taxon>
        <taxon>Cercopithecinae</taxon>
        <taxon>Papio</taxon>
    </lineage>
</organism>
<feature type="domain" description="WW" evidence="19">
    <location>
        <begin position="56"/>
        <end position="89"/>
    </location>
</feature>
<feature type="coiled-coil region" evidence="17">
    <location>
        <begin position="1737"/>
        <end position="1788"/>
    </location>
</feature>
<dbReference type="GO" id="GO:0005654">
    <property type="term" value="C:nucleoplasm"/>
    <property type="evidence" value="ECO:0007669"/>
    <property type="project" value="Ensembl"/>
</dbReference>
<evidence type="ECO:0000259" key="19">
    <source>
        <dbReference type="PROSITE" id="PS50020"/>
    </source>
</evidence>
<feature type="compositionally biased region" description="Basic and acidic residues" evidence="18">
    <location>
        <begin position="896"/>
        <end position="912"/>
    </location>
</feature>
<evidence type="ECO:0000256" key="17">
    <source>
        <dbReference type="SAM" id="Coils"/>
    </source>
</evidence>
<dbReference type="CDD" id="cd00201">
    <property type="entry name" value="WW"/>
    <property type="match status" value="1"/>
</dbReference>
<keyword evidence="12" id="KW-0539">Nucleus</keyword>
<evidence type="ECO:0000313" key="21">
    <source>
        <dbReference type="Proteomes" id="UP000028761"/>
    </source>
</evidence>
<dbReference type="InterPro" id="IPR051841">
    <property type="entry name" value="MT-Golgi_org_protein"/>
</dbReference>
<evidence type="ECO:0000256" key="9">
    <source>
        <dbReference type="ARBA" id="ARBA00023054"/>
    </source>
</evidence>
<keyword evidence="8" id="KW-0970">Cilium biogenesis/degradation</keyword>
<evidence type="ECO:0000256" key="18">
    <source>
        <dbReference type="SAM" id="MobiDB-lite"/>
    </source>
</evidence>
<dbReference type="SUPFAM" id="SSF51045">
    <property type="entry name" value="WW domain"/>
    <property type="match status" value="1"/>
</dbReference>
<gene>
    <name evidence="20" type="primary">CEP164</name>
</gene>
<comment type="subunit">
    <text evidence="15">Interacts (via N-terminus) with ATRIP. Interacts with ATM, ATR and MDC1. Interacts with XPA (via N-terminus) upon UV irradiation. Interacts with CEP83, CCDC92, TTBK2, DVL3, NPHP3 and weakly with NPHP4. Interacts with DZIP1.</text>
</comment>
<evidence type="ECO:0000256" key="3">
    <source>
        <dbReference type="ARBA" id="ARBA00022490"/>
    </source>
</evidence>
<keyword evidence="5" id="KW-0132">Cell division</keyword>
<feature type="compositionally biased region" description="Low complexity" evidence="18">
    <location>
        <begin position="331"/>
        <end position="349"/>
    </location>
</feature>
<keyword evidence="13" id="KW-0131">Cell cycle</keyword>
<feature type="region of interest" description="Disordered" evidence="18">
    <location>
        <begin position="821"/>
        <end position="976"/>
    </location>
</feature>
<evidence type="ECO:0000256" key="12">
    <source>
        <dbReference type="ARBA" id="ARBA00023242"/>
    </source>
</evidence>
<evidence type="ECO:0000256" key="6">
    <source>
        <dbReference type="ARBA" id="ARBA00022763"/>
    </source>
</evidence>
<dbReference type="GO" id="GO:0005813">
    <property type="term" value="C:centrosome"/>
    <property type="evidence" value="ECO:0007669"/>
    <property type="project" value="Ensembl"/>
</dbReference>
<comment type="function">
    <text evidence="14">Plays a role in microtubule organization and/or maintenance for the formation of primary cilia (PC), a microtubule-based structure that protrudes from the surface of epithelial cells. Plays a critical role in G2/M checkpoint and nuclear divisions. A key player in the DNA damage-activated ATR/ATM signaling cascade since it is required for the proper phosphorylation of H2AX, RPA, CHEK2 and CHEK1. Plays a critical role in chromosome segregation, acting as a mediator required for the maintenance of genomic stability through modulation of MDC1, RPA and CHEK1.</text>
</comment>
<dbReference type="InterPro" id="IPR001202">
    <property type="entry name" value="WW_dom"/>
</dbReference>
<dbReference type="GO" id="GO:0005814">
    <property type="term" value="C:centriole"/>
    <property type="evidence" value="ECO:0007669"/>
    <property type="project" value="UniProtKB-SubCell"/>
</dbReference>
<dbReference type="Gene3D" id="3.30.1470.10">
    <property type="entry name" value="Photosystem I PsaD, reaction center subunit II"/>
    <property type="match status" value="1"/>
</dbReference>
<dbReference type="PROSITE" id="PS50020">
    <property type="entry name" value="WW_DOMAIN_2"/>
    <property type="match status" value="1"/>
</dbReference>
<feature type="region of interest" description="Disordered" evidence="18">
    <location>
        <begin position="1864"/>
        <end position="1886"/>
    </location>
</feature>
<evidence type="ECO:0000256" key="1">
    <source>
        <dbReference type="ARBA" id="ARBA00004114"/>
    </source>
</evidence>
<evidence type="ECO:0000256" key="11">
    <source>
        <dbReference type="ARBA" id="ARBA00023212"/>
    </source>
</evidence>
<keyword evidence="21" id="KW-1185">Reference proteome</keyword>
<evidence type="ECO:0000313" key="20">
    <source>
        <dbReference type="Ensembl" id="ENSPANP00000052797.1"/>
    </source>
</evidence>
<keyword evidence="3" id="KW-0963">Cytoplasm</keyword>
<feature type="compositionally biased region" description="Basic and acidic residues" evidence="18">
    <location>
        <begin position="1085"/>
        <end position="1095"/>
    </location>
</feature>
<dbReference type="GO" id="GO:0097539">
    <property type="term" value="C:ciliary transition fiber"/>
    <property type="evidence" value="ECO:0007669"/>
    <property type="project" value="Ensembl"/>
</dbReference>
<reference evidence="20" key="3">
    <citation type="submission" date="2025-09" db="UniProtKB">
        <authorList>
            <consortium name="Ensembl"/>
        </authorList>
    </citation>
    <scope>IDENTIFICATION</scope>
</reference>
<feature type="compositionally biased region" description="Low complexity" evidence="18">
    <location>
        <begin position="489"/>
        <end position="507"/>
    </location>
</feature>
<name>A0A8I5NJM5_PAPAN</name>
<feature type="compositionally biased region" description="Basic and acidic residues" evidence="18">
    <location>
        <begin position="821"/>
        <end position="834"/>
    </location>
</feature>
<feature type="compositionally biased region" description="Basic and acidic residues" evidence="18">
    <location>
        <begin position="921"/>
        <end position="931"/>
    </location>
</feature>
<dbReference type="Ensembl" id="ENSPANT00000082020.1">
    <property type="protein sequence ID" value="ENSPANP00000052797.1"/>
    <property type="gene ID" value="ENSPANG00000009880.3"/>
</dbReference>
<dbReference type="FunFam" id="3.30.1470.10:FF:000001">
    <property type="entry name" value="Centrosomal protein of 164 kDa"/>
    <property type="match status" value="1"/>
</dbReference>
<dbReference type="GO" id="GO:0051301">
    <property type="term" value="P:cell division"/>
    <property type="evidence" value="ECO:0007669"/>
    <property type="project" value="UniProtKB-KW"/>
</dbReference>
<dbReference type="SMART" id="SM00456">
    <property type="entry name" value="WW"/>
    <property type="match status" value="1"/>
</dbReference>
<feature type="compositionally biased region" description="Basic and acidic residues" evidence="18">
    <location>
        <begin position="1269"/>
        <end position="1319"/>
    </location>
</feature>
<dbReference type="GeneTree" id="ENSGT00950000183078"/>
<evidence type="ECO:0000256" key="5">
    <source>
        <dbReference type="ARBA" id="ARBA00022618"/>
    </source>
</evidence>
<feature type="compositionally biased region" description="Polar residues" evidence="18">
    <location>
        <begin position="266"/>
        <end position="293"/>
    </location>
</feature>
<feature type="compositionally biased region" description="Polar residues" evidence="18">
    <location>
        <begin position="793"/>
        <end position="802"/>
    </location>
</feature>
<keyword evidence="10" id="KW-0234">DNA repair</keyword>
<sequence>MAGRPLRIGDQLVLEEDYDETYIPSEQEILEFAREIGIDPIKEPELMWLAREGIVAPLPGEWKPCQDITGDIYYFNFANGQSMWDHPCDEHYRNLVIQERAKLSTSGAVKKKKKKKEKKDKKDKETPKSSLETQPEEGLLPPSSFLCSLSPPSAPGLPDLDLDQEIQARSEGSYNKGKSPGMLGDTPWRFMGALPRKLQPLFKGQTSQIHQVFADMEKILGRASAQCRRELGDQQGLEKVQKATEKIYLGFSDPETEELEMRSRQQKLGTPAPQNTGLLQNVQDVVESRSQAPVHSKLSEAIKGLPLKGEQHSHSLAKLSSTGPGGDKGQSPIPTSSPEEEPSLSSCSSGHMLPARKSKLLLDSSPTEDLSWQGVPGEGGSVGSGRRRREPPGLWMEQVSKLVNKDIPGSCKEIEPSDPEALGASVESLPQGLLLIPPETLASEPAQNPLSGRAPGEPPAGEKRQTLGSAELPCKDEKPSVSVPDLENSSSSGSSSSSSSLASHLGSPVLDEVNNFPWNLQSSRGSEEGVAQSDSGFRDQHFSPFSVPHMSHMQSPVEEQSESEDYSEDQRFYQHILQMVKISRWPEGLGLPESLQDMPCRHSASTGCCMAAESSRMSSEGEHEAIRVLERDSRLLSWEPELLEHPQEVALAPAGQEASQQAHFQPSSSPLRQGLVQQSSIGGLATEPGKMQHFNQALGSSLAPVHVPLGGLAPLRSLVDTPPSALRGSQSVSLGSSVESGRQLGELMLPLQGLKTSAYTKGLLGSIHEDKTALSLLALGEETNEEDEEESDNQSVHSSSEPLKNLHLDIGALGVDFEYEESLRTSQPEEKDVSLDSAAASPPTPCKPSSPGADSNLSSADGKGRQGSGARPGLPEKEENEKSEPKISRNLVTSKADPRGNDPAEASEKEAPEDTVDAGEEGSRREEAAKEPKKKASALEEGSSDASQELEISEHMKEPQLSDSITSDPKSFHGLDFGFHSRISEHLLDIDVLSPALDGTRWQAQQPLGIEDKDDSQSSQDELQSKQSKGLESSLPALQMEGPDSTALPGLTRLSPPLPHEERAQSPPQSLATEEEPPQGPKGQPEWKEAEKPGEDSAASLSPQLSLQREQAPSPPAAHEKGKEQHSQAEELGPGQEEAEENEEKVAVSPTPPVSPEVRFTEPVAPPKQLSEAALKSMEEAVAQVLEQDQRHLLESKQEKMQQLREKLCQEEEEEILRLHQQKEQSLSSLRERLQKASEEEEARMREEESQRLSWLRAQIQSSTQADEDQIRAEQEASLQKLREELESQQKAERASLEQKNRQTLEQLKEEMEASEKSEQAALNAAKEKALQQLREQLEGERKEAVARLEKEHGAELERLCSSLEAKHQEVVSSLQKKIEEAQQKEEAQLQKCLGQVEHRVHQKAYHMAEYEQELSSLLREKRQEVEGEHERRLDKMKEEHQQVMAKAREQYEAEERKQRAELLGHLTGELERLQRAHERELETVRQEQHKRLEDLRRRHREQERKLQDLELDLETRAKDVKARLALLEVQEETARREKQQLLDVQRQVALKSEEATATHQQLEEAQKEHTHLLQSNQQLRKILDELQARKLKLESEVDLLQAQSQQLQKHISLEAEAQKKQHLLREVTVEENNVSPHFEPDLHIEDLRKSLGTNQTKEVSSSLSQSKEDLYLNSLSSHNVWHLLSTEGVALRSAKEFLVRQTHSMRRRQTALKAAQQHWRHELASAQEVAKDPPGIKALEDMRENLEKETRHLDEMKSAMRKGHSLLKKKEEKLNQLESSLWEEASDEGTLGGSPTKKAVTFDLSDMDSLSSESSESCSLPHFDSTPGLTSRKIHGLSHSLRQISSQLSSVLSILDSLNPQSPPPLLASTPAQLPPRASKSTPTPTYYGSLARFSALSSATPTSTQWAWDSGQGPRLPSSVAQTVDDFLLEKWRKYFPSGIPLLSNSPAPLESRLGYVSASEQLRLLQHSHSQVPEVGSTTFQGIIEANRRWLERVKNDPKLPLFSSTPKPTATLSLLQLGLDEHNRVKVYRF</sequence>
<dbReference type="OMA" id="EEHWQAM"/>
<dbReference type="PANTHER" id="PTHR18902:SF27">
    <property type="entry name" value="CENTROSOMAL PROTEIN OF 164 KDA"/>
    <property type="match status" value="1"/>
</dbReference>
<protein>
    <recommendedName>
        <fullName evidence="16">Centrosomal protein of 164 kDa</fullName>
    </recommendedName>
</protein>
<keyword evidence="6" id="KW-0227">DNA damage</keyword>
<evidence type="ECO:0000256" key="2">
    <source>
        <dbReference type="ARBA" id="ARBA00004123"/>
    </source>
</evidence>
<dbReference type="PANTHER" id="PTHR18902">
    <property type="entry name" value="NUCLEAR MITOTIC APPARATUS PROTEIN 1-RELATED"/>
    <property type="match status" value="1"/>
</dbReference>
<reference evidence="20 21" key="1">
    <citation type="submission" date="2012-03" db="EMBL/GenBank/DDBJ databases">
        <title>Whole Genome Assembly of Papio anubis.</title>
        <authorList>
            <person name="Liu Y.L."/>
            <person name="Abraham K.A."/>
            <person name="Akbar H.A."/>
            <person name="Ali S.A."/>
            <person name="Anosike U.A."/>
            <person name="Aqrawi P.A."/>
            <person name="Arias F.A."/>
            <person name="Attaway T.A."/>
            <person name="Awwad R.A."/>
            <person name="Babu C.B."/>
            <person name="Bandaranaike D.B."/>
            <person name="Battles P.B."/>
            <person name="Bell A.B."/>
            <person name="Beltran B.B."/>
            <person name="Berhane-Mersha D.B."/>
            <person name="Bess C.B."/>
            <person name="Bickham C.B."/>
            <person name="Bolden T.B."/>
            <person name="Carter K.C."/>
            <person name="Chau D.C."/>
            <person name="Chavez A.C."/>
            <person name="Clerc-Blankenburg K.C."/>
            <person name="Coyle M.C."/>
            <person name="Dao M.D."/>
            <person name="Davila M.L.D."/>
            <person name="Davy-Carroll L.D."/>
            <person name="Denson S.D."/>
            <person name="Dinh H.D."/>
            <person name="Fernandez S.F."/>
            <person name="Fernando P.F."/>
            <person name="Forbes L.F."/>
            <person name="Francis C.F."/>
            <person name="Francisco L.F."/>
            <person name="Fu Q.F."/>
            <person name="Garcia-Iii R.G."/>
            <person name="Garrett T.G."/>
            <person name="Gross S.G."/>
            <person name="Gubbala S.G."/>
            <person name="Hirani K.H."/>
            <person name="Hogues M.H."/>
            <person name="Hollins B.H."/>
            <person name="Jackson L.J."/>
            <person name="Javaid M.J."/>
            <person name="Jhangiani S.J."/>
            <person name="Johnson A.J."/>
            <person name="Johnson B.J."/>
            <person name="Jones J.J."/>
            <person name="Joshi V.J."/>
            <person name="Kalu J.K."/>
            <person name="Khan N.K."/>
            <person name="Korchina V.K."/>
            <person name="Kovar C.K."/>
            <person name="Lago L.L."/>
            <person name="Lara F.L."/>
            <person name="Le T.-K.L."/>
            <person name="Lee S.L."/>
            <person name="Legall-Iii F.L."/>
            <person name="Lemon S.L."/>
            <person name="Liu J.L."/>
            <person name="Liu Y.-S.L."/>
            <person name="Liyanage D.L."/>
            <person name="Lopez J.L."/>
            <person name="Lorensuhewa L.L."/>
            <person name="Mata R.M."/>
            <person name="Mathew T.M."/>
            <person name="Mercado C.M."/>
            <person name="Mercado I.M."/>
            <person name="Morales K.M."/>
            <person name="Morgan M.M."/>
            <person name="Munidasa M.M."/>
            <person name="Ngo D.N."/>
            <person name="Nguyen L.N."/>
            <person name="Nguyen T.N."/>
            <person name="Nguyen N.N."/>
            <person name="Obregon M.O."/>
            <person name="Okwuonu G.O."/>
            <person name="Ongeri F.O."/>
            <person name="Onwere C.O."/>
            <person name="Osifeso I.O."/>
            <person name="Parra A.P."/>
            <person name="Patil S.P."/>
            <person name="Perez A.P."/>
            <person name="Perez Y.P."/>
            <person name="Pham C.P."/>
            <person name="Pu L.-L.P."/>
            <person name="Puazo M.P."/>
            <person name="Quiroz J.Q."/>
            <person name="Rouhana J.R."/>
            <person name="Ruiz M.R."/>
            <person name="Ruiz S.-J.R."/>
            <person name="Saada N.S."/>
            <person name="Santibanez J.S."/>
            <person name="Scheel M.S."/>
            <person name="Schneider B.S."/>
            <person name="Simmons D.S."/>
            <person name="Sisson I.S."/>
            <person name="Tang L.-Y.T."/>
            <person name="Thornton R.T."/>
            <person name="Tisius J.T."/>
            <person name="Toledanes G.T."/>
            <person name="Trejos Z.T."/>
            <person name="Usmani K.U."/>
            <person name="Varghese R.V."/>
            <person name="Vattathil S.V."/>
            <person name="Vee V.V."/>
            <person name="Walker D.W."/>
            <person name="Weissenberger G.W."/>
            <person name="White C.W."/>
            <person name="Williams A.W."/>
            <person name="Woodworth J.W."/>
            <person name="Wright R.W."/>
            <person name="Zhu Y.Z."/>
            <person name="Han Y.H."/>
            <person name="Newsham I.N."/>
            <person name="Nazareth L.N."/>
            <person name="Worley K.W."/>
            <person name="Muzny D.M."/>
            <person name="Rogers J.R."/>
            <person name="Gibbs R.G."/>
        </authorList>
    </citation>
    <scope>NUCLEOTIDE SEQUENCE [LARGE SCALE GENOMIC DNA]</scope>
</reference>
<evidence type="ECO:0000256" key="8">
    <source>
        <dbReference type="ARBA" id="ARBA00022794"/>
    </source>
</evidence>
<feature type="compositionally biased region" description="Acidic residues" evidence="18">
    <location>
        <begin position="782"/>
        <end position="792"/>
    </location>
</feature>
<feature type="region of interest" description="Disordered" evidence="18">
    <location>
        <begin position="251"/>
        <end position="568"/>
    </location>
</feature>
<dbReference type="InterPro" id="IPR036020">
    <property type="entry name" value="WW_dom_sf"/>
</dbReference>
<proteinExistence type="predicted"/>
<keyword evidence="9 17" id="KW-0175">Coiled coil</keyword>
<accession>A0A8I5NJM5</accession>
<feature type="compositionally biased region" description="Basic and acidic residues" evidence="18">
    <location>
        <begin position="874"/>
        <end position="887"/>
    </location>
</feature>
<evidence type="ECO:0000256" key="16">
    <source>
        <dbReference type="ARBA" id="ARBA00067900"/>
    </source>
</evidence>
<reference evidence="20" key="2">
    <citation type="submission" date="2025-08" db="UniProtKB">
        <authorList>
            <consortium name="Ensembl"/>
        </authorList>
    </citation>
    <scope>IDENTIFICATION</scope>
</reference>
<evidence type="ECO:0000256" key="4">
    <source>
        <dbReference type="ARBA" id="ARBA00022553"/>
    </source>
</evidence>
<feature type="region of interest" description="Disordered" evidence="18">
    <location>
        <begin position="1220"/>
        <end position="1328"/>
    </location>
</feature>
<dbReference type="Proteomes" id="UP000028761">
    <property type="component" value="Chromosome 12"/>
</dbReference>
<keyword evidence="4" id="KW-0597">Phosphoprotein</keyword>
<keyword evidence="7" id="KW-0498">Mitosis</keyword>
<evidence type="ECO:0000256" key="15">
    <source>
        <dbReference type="ARBA" id="ARBA00061715"/>
    </source>
</evidence>
<feature type="region of interest" description="Disordered" evidence="18">
    <location>
        <begin position="106"/>
        <end position="145"/>
    </location>
</feature>
<feature type="compositionally biased region" description="Basic and acidic residues" evidence="18">
    <location>
        <begin position="1118"/>
        <end position="1129"/>
    </location>
</feature>
<evidence type="ECO:0000256" key="10">
    <source>
        <dbReference type="ARBA" id="ARBA00023204"/>
    </source>
</evidence>